<dbReference type="Proteomes" id="UP001240643">
    <property type="component" value="Unassembled WGS sequence"/>
</dbReference>
<sequence length="416" mass="50215">MNLPTSSKPKRNQLIKIQKHFEKMLFNLKRLKEIKIHFKNFNNFDASEIYYYLLSYNWTYQKKWITNFRKSTSLHSRVWNKIKVIFSDKRGFSFDDQRKLTYTEYWNFLSVWLFLSCNKFHNDIIVIDSEAQQPSWYPYNKFDYLIKLNQDPNQSNYKKSHSFIRPILEELEIIDGEKNEILEFKYKTASEYFSNRQPVSIEPKSFGGNFIGEFYQNCALNKSSEHYREEFAYLDKILSSYFWCLLTSNKLDMLQSESSEGLEILYDLIKLNIDHFICMDWSENLIRYNTLIKNLLTKFLSELLMEHFGNKRIKIVYLSDRFYTGISQIKRTLRRELPKAKVFHFLARDVDRIMEKLGDKFDLIIMPRILQNRFDRNGVRLKHILFYDAEILILNSGYEQNNFKNQLLNCLMHTLN</sequence>
<keyword evidence="2" id="KW-1185">Reference proteome</keyword>
<evidence type="ECO:0000313" key="2">
    <source>
        <dbReference type="Proteomes" id="UP001240643"/>
    </source>
</evidence>
<dbReference type="EMBL" id="JAUSWO010000001">
    <property type="protein sequence ID" value="MDQ0514198.1"/>
    <property type="molecule type" value="Genomic_DNA"/>
</dbReference>
<gene>
    <name evidence="1" type="ORF">J2Z62_000636</name>
</gene>
<proteinExistence type="predicted"/>
<name>A0ABU0M022_9BACT</name>
<protein>
    <submittedName>
        <fullName evidence="1">Uncharacterized protein</fullName>
    </submittedName>
</protein>
<comment type="caution">
    <text evidence="1">The sequence shown here is derived from an EMBL/GenBank/DDBJ whole genome shotgun (WGS) entry which is preliminary data.</text>
</comment>
<evidence type="ECO:0000313" key="1">
    <source>
        <dbReference type="EMBL" id="MDQ0514198.1"/>
    </source>
</evidence>
<reference evidence="1" key="1">
    <citation type="submission" date="2023-07" db="EMBL/GenBank/DDBJ databases">
        <title>Genomic Encyclopedia of Type Strains, Phase IV (KMG-IV): sequencing the most valuable type-strain genomes for metagenomic binning, comparative biology and taxonomic classification.</title>
        <authorList>
            <person name="Goeker M."/>
        </authorList>
    </citation>
    <scope>NUCLEOTIDE SEQUENCE [LARGE SCALE GENOMIC DNA]</scope>
    <source>
        <strain evidence="1">DSM 21204</strain>
    </source>
</reference>
<accession>A0ABU0M022</accession>
<organism evidence="1 2">
    <name type="scientific">Mycoplasmoides fastidiosum</name>
    <dbReference type="NCBI Taxonomy" id="92758"/>
    <lineage>
        <taxon>Bacteria</taxon>
        <taxon>Bacillati</taxon>
        <taxon>Mycoplasmatota</taxon>
        <taxon>Mycoplasmoidales</taxon>
        <taxon>Mycoplasmoidaceae</taxon>
        <taxon>Mycoplasmoides</taxon>
    </lineage>
</organism>